<dbReference type="AlphaFoldDB" id="A8G643"/>
<name>A8G643_PROM2</name>
<dbReference type="HOGENOM" id="CLU_605093_0_0_3"/>
<sequence>MLGFSPSKSLSQILGYKFIPLNSILTAFILILTLRRFYKNEKKIKKRIKVVFLPKTLFTQDLENIFLPEDNEMELYYISREPLKILAKRLFPETLNEYNYLSEDNKDIQIKKKKLEKHWFYSLKIFSFITKTKCFLTSAYYLRDQHEFAKAALANNIYFIALHKEGLTTPITRLARESVFKDSGGPFYGSMIVTQNQEEKDTLVKAGCLEKDRIFVTGCPRIDPFFNSHGEVKPRYFDKGFSLSASDISQLQKRKFDIVFFSFDPEAYLPIFRGKPKWPRNFKGKKINPWDWSKLVERFHSFVFDFAKAYPDLDVALKVKQGYKIPLNLKNRSIPKNLKIFSTGEGGILAANAKVISAFNTTVIFESIASRTPVIVPAFEEACLNSSEKEIGTLQLESAVDYAENEKQFEKLILEKISNYSKISKTFSDQEKQILKRYIGSYDGKAGVRTRNVILDHIRSDL</sequence>
<evidence type="ECO:0000256" key="1">
    <source>
        <dbReference type="SAM" id="Phobius"/>
    </source>
</evidence>
<dbReference type="STRING" id="93060.P9215_14611"/>
<reference evidence="2 3" key="1">
    <citation type="journal article" date="2007" name="PLoS Genet.">
        <title>Patterns and implications of gene gain and loss in the evolution of Prochlorococcus.</title>
        <authorList>
            <person name="Kettler G.C."/>
            <person name="Martiny A.C."/>
            <person name="Huang K."/>
            <person name="Zucker J."/>
            <person name="Coleman M.L."/>
            <person name="Rodrigue S."/>
            <person name="Chen F."/>
            <person name="Lapidus A."/>
            <person name="Ferriera S."/>
            <person name="Johnson J."/>
            <person name="Steglich C."/>
            <person name="Church G.M."/>
            <person name="Richardson P."/>
            <person name="Chisholm S.W."/>
        </authorList>
    </citation>
    <scope>NUCLEOTIDE SEQUENCE [LARGE SCALE GENOMIC DNA]</scope>
    <source>
        <strain evidence="2 3">MIT 9215</strain>
    </source>
</reference>
<protein>
    <submittedName>
        <fullName evidence="2">Uncharacterized protein</fullName>
    </submittedName>
</protein>
<keyword evidence="1" id="KW-0812">Transmembrane</keyword>
<dbReference type="RefSeq" id="WP_012008122.1">
    <property type="nucleotide sequence ID" value="NC_009840.1"/>
</dbReference>
<dbReference type="InterPro" id="IPR043149">
    <property type="entry name" value="TagF_N"/>
</dbReference>
<proteinExistence type="predicted"/>
<dbReference type="EMBL" id="CP000825">
    <property type="protein sequence ID" value="ABV51074.1"/>
    <property type="molecule type" value="Genomic_DNA"/>
</dbReference>
<gene>
    <name evidence="2" type="ordered locus">P9215_14611</name>
</gene>
<feature type="transmembrane region" description="Helical" evidence="1">
    <location>
        <begin position="20"/>
        <end position="38"/>
    </location>
</feature>
<dbReference type="Gene3D" id="3.40.50.11820">
    <property type="match status" value="1"/>
</dbReference>
<evidence type="ECO:0000313" key="3">
    <source>
        <dbReference type="Proteomes" id="UP000002014"/>
    </source>
</evidence>
<dbReference type="Proteomes" id="UP000002014">
    <property type="component" value="Chromosome"/>
</dbReference>
<dbReference type="KEGG" id="pmh:P9215_14611"/>
<organism evidence="2 3">
    <name type="scientific">Prochlorococcus marinus (strain MIT 9215)</name>
    <dbReference type="NCBI Taxonomy" id="93060"/>
    <lineage>
        <taxon>Bacteria</taxon>
        <taxon>Bacillati</taxon>
        <taxon>Cyanobacteriota</taxon>
        <taxon>Cyanophyceae</taxon>
        <taxon>Synechococcales</taxon>
        <taxon>Prochlorococcaceae</taxon>
        <taxon>Prochlorococcus</taxon>
    </lineage>
</organism>
<dbReference type="eggNOG" id="COG1887">
    <property type="taxonomic scope" value="Bacteria"/>
</dbReference>
<evidence type="ECO:0000313" key="2">
    <source>
        <dbReference type="EMBL" id="ABV51074.1"/>
    </source>
</evidence>
<keyword evidence="1" id="KW-1133">Transmembrane helix</keyword>
<keyword evidence="1" id="KW-0472">Membrane</keyword>
<accession>A8G643</accession>